<protein>
    <submittedName>
        <fullName evidence="1">Uncharacterized protein</fullName>
    </submittedName>
</protein>
<sequence length="55" mass="6343">MLGLNTTVHVNANYLPQHHVFLAPELVLAYDVLFLRQEHLQQALSERKNVHCSSF</sequence>
<evidence type="ECO:0000313" key="2">
    <source>
        <dbReference type="Proteomes" id="UP000265520"/>
    </source>
</evidence>
<comment type="caution">
    <text evidence="1">The sequence shown here is derived from an EMBL/GenBank/DDBJ whole genome shotgun (WGS) entry which is preliminary data.</text>
</comment>
<dbReference type="AlphaFoldDB" id="A0A392UMB4"/>
<feature type="non-terminal residue" evidence="1">
    <location>
        <position position="55"/>
    </location>
</feature>
<proteinExistence type="predicted"/>
<reference evidence="1 2" key="1">
    <citation type="journal article" date="2018" name="Front. Plant Sci.">
        <title>Red Clover (Trifolium pratense) and Zigzag Clover (T. medium) - A Picture of Genomic Similarities and Differences.</title>
        <authorList>
            <person name="Dluhosova J."/>
            <person name="Istvanek J."/>
            <person name="Nedelnik J."/>
            <person name="Repkova J."/>
        </authorList>
    </citation>
    <scope>NUCLEOTIDE SEQUENCE [LARGE SCALE GENOMIC DNA]</scope>
    <source>
        <strain evidence="2">cv. 10/8</strain>
        <tissue evidence="1">Leaf</tissue>
    </source>
</reference>
<name>A0A392UMB4_9FABA</name>
<organism evidence="1 2">
    <name type="scientific">Trifolium medium</name>
    <dbReference type="NCBI Taxonomy" id="97028"/>
    <lineage>
        <taxon>Eukaryota</taxon>
        <taxon>Viridiplantae</taxon>
        <taxon>Streptophyta</taxon>
        <taxon>Embryophyta</taxon>
        <taxon>Tracheophyta</taxon>
        <taxon>Spermatophyta</taxon>
        <taxon>Magnoliopsida</taxon>
        <taxon>eudicotyledons</taxon>
        <taxon>Gunneridae</taxon>
        <taxon>Pentapetalae</taxon>
        <taxon>rosids</taxon>
        <taxon>fabids</taxon>
        <taxon>Fabales</taxon>
        <taxon>Fabaceae</taxon>
        <taxon>Papilionoideae</taxon>
        <taxon>50 kb inversion clade</taxon>
        <taxon>NPAAA clade</taxon>
        <taxon>Hologalegina</taxon>
        <taxon>IRL clade</taxon>
        <taxon>Trifolieae</taxon>
        <taxon>Trifolium</taxon>
    </lineage>
</organism>
<keyword evidence="2" id="KW-1185">Reference proteome</keyword>
<dbReference type="Proteomes" id="UP000265520">
    <property type="component" value="Unassembled WGS sequence"/>
</dbReference>
<dbReference type="EMBL" id="LXQA010827689">
    <property type="protein sequence ID" value="MCI72905.1"/>
    <property type="molecule type" value="Genomic_DNA"/>
</dbReference>
<accession>A0A392UMB4</accession>
<evidence type="ECO:0000313" key="1">
    <source>
        <dbReference type="EMBL" id="MCI72905.1"/>
    </source>
</evidence>